<organism evidence="4 5">
    <name type="scientific">Calocera cornea HHB12733</name>
    <dbReference type="NCBI Taxonomy" id="1353952"/>
    <lineage>
        <taxon>Eukaryota</taxon>
        <taxon>Fungi</taxon>
        <taxon>Dikarya</taxon>
        <taxon>Basidiomycota</taxon>
        <taxon>Agaricomycotina</taxon>
        <taxon>Dacrymycetes</taxon>
        <taxon>Dacrymycetales</taxon>
        <taxon>Dacrymycetaceae</taxon>
        <taxon>Calocera</taxon>
    </lineage>
</organism>
<keyword evidence="2" id="KW-1133">Transmembrane helix</keyword>
<feature type="chain" id="PRO_5007859047" description="Mid2 domain-containing protein" evidence="3">
    <location>
        <begin position="21"/>
        <end position="200"/>
    </location>
</feature>
<dbReference type="EMBL" id="KV423934">
    <property type="protein sequence ID" value="KZT60099.1"/>
    <property type="molecule type" value="Genomic_DNA"/>
</dbReference>
<feature type="region of interest" description="Disordered" evidence="1">
    <location>
        <begin position="95"/>
        <end position="138"/>
    </location>
</feature>
<keyword evidence="2" id="KW-0472">Membrane</keyword>
<feature type="signal peptide" evidence="3">
    <location>
        <begin position="1"/>
        <end position="20"/>
    </location>
</feature>
<evidence type="ECO:0000256" key="2">
    <source>
        <dbReference type="SAM" id="Phobius"/>
    </source>
</evidence>
<sequence>MRKQLAYIVLFQTAATCLWAYPSYGSRSQADKLEEQQPAPQRHDPELRPLAGRQDDPVSAISSAVTIPRVLYPTGFIGFETGPLVTSAAEYSTTIGTTGSQPDTSSLSHIPSSDSASIVPTSKPAAPSQSATTEAGDDRTTRAIAIVVPIALGTILSLAFGGALMMWCKSKPAAPDEHDSEFEVVKEAPEHGLVPAPHSN</sequence>
<evidence type="ECO:0008006" key="6">
    <source>
        <dbReference type="Google" id="ProtNLM"/>
    </source>
</evidence>
<feature type="compositionally biased region" description="Basic and acidic residues" evidence="1">
    <location>
        <begin position="29"/>
        <end position="47"/>
    </location>
</feature>
<dbReference type="InParanoid" id="A0A165I3Z2"/>
<evidence type="ECO:0000256" key="1">
    <source>
        <dbReference type="SAM" id="MobiDB-lite"/>
    </source>
</evidence>
<evidence type="ECO:0000313" key="5">
    <source>
        <dbReference type="Proteomes" id="UP000076842"/>
    </source>
</evidence>
<keyword evidence="2" id="KW-0812">Transmembrane</keyword>
<gene>
    <name evidence="4" type="ORF">CALCODRAFT_492870</name>
</gene>
<feature type="transmembrane region" description="Helical" evidence="2">
    <location>
        <begin position="143"/>
        <end position="167"/>
    </location>
</feature>
<dbReference type="OrthoDB" id="10492286at2759"/>
<dbReference type="Proteomes" id="UP000076842">
    <property type="component" value="Unassembled WGS sequence"/>
</dbReference>
<proteinExistence type="predicted"/>
<accession>A0A165I3Z2</accession>
<dbReference type="AlphaFoldDB" id="A0A165I3Z2"/>
<feature type="region of interest" description="Disordered" evidence="1">
    <location>
        <begin position="29"/>
        <end position="55"/>
    </location>
</feature>
<keyword evidence="3" id="KW-0732">Signal</keyword>
<evidence type="ECO:0000256" key="3">
    <source>
        <dbReference type="SAM" id="SignalP"/>
    </source>
</evidence>
<protein>
    <recommendedName>
        <fullName evidence="6">Mid2 domain-containing protein</fullName>
    </recommendedName>
</protein>
<name>A0A165I3Z2_9BASI</name>
<keyword evidence="5" id="KW-1185">Reference proteome</keyword>
<evidence type="ECO:0000313" key="4">
    <source>
        <dbReference type="EMBL" id="KZT60099.1"/>
    </source>
</evidence>
<feature type="compositionally biased region" description="Polar residues" evidence="1">
    <location>
        <begin position="95"/>
        <end position="120"/>
    </location>
</feature>
<reference evidence="4 5" key="1">
    <citation type="journal article" date="2016" name="Mol. Biol. Evol.">
        <title>Comparative Genomics of Early-Diverging Mushroom-Forming Fungi Provides Insights into the Origins of Lignocellulose Decay Capabilities.</title>
        <authorList>
            <person name="Nagy L.G."/>
            <person name="Riley R."/>
            <person name="Tritt A."/>
            <person name="Adam C."/>
            <person name="Daum C."/>
            <person name="Floudas D."/>
            <person name="Sun H."/>
            <person name="Yadav J.S."/>
            <person name="Pangilinan J."/>
            <person name="Larsson K.H."/>
            <person name="Matsuura K."/>
            <person name="Barry K."/>
            <person name="Labutti K."/>
            <person name="Kuo R."/>
            <person name="Ohm R.A."/>
            <person name="Bhattacharya S.S."/>
            <person name="Shirouzu T."/>
            <person name="Yoshinaga Y."/>
            <person name="Martin F.M."/>
            <person name="Grigoriev I.V."/>
            <person name="Hibbett D.S."/>
        </authorList>
    </citation>
    <scope>NUCLEOTIDE SEQUENCE [LARGE SCALE GENOMIC DNA]</scope>
    <source>
        <strain evidence="4 5">HHB12733</strain>
    </source>
</reference>